<organism evidence="4 5">
    <name type="scientific">Thermogemmatispora tikiterensis</name>
    <dbReference type="NCBI Taxonomy" id="1825093"/>
    <lineage>
        <taxon>Bacteria</taxon>
        <taxon>Bacillati</taxon>
        <taxon>Chloroflexota</taxon>
        <taxon>Ktedonobacteria</taxon>
        <taxon>Thermogemmatisporales</taxon>
        <taxon>Thermogemmatisporaceae</taxon>
        <taxon>Thermogemmatispora</taxon>
    </lineage>
</organism>
<evidence type="ECO:0000256" key="2">
    <source>
        <dbReference type="ARBA" id="ARBA00022448"/>
    </source>
</evidence>
<name>A0A328VL70_9CHLR</name>
<keyword evidence="5" id="KW-1185">Reference proteome</keyword>
<keyword evidence="3" id="KW-0732">Signal</keyword>
<dbReference type="Proteomes" id="UP000248706">
    <property type="component" value="Unassembled WGS sequence"/>
</dbReference>
<dbReference type="InterPro" id="IPR006059">
    <property type="entry name" value="SBP"/>
</dbReference>
<comment type="caution">
    <text evidence="4">The sequence shown here is derived from an EMBL/GenBank/DDBJ whole genome shotgun (WGS) entry which is preliminary data.</text>
</comment>
<dbReference type="Gene3D" id="3.40.190.10">
    <property type="entry name" value="Periplasmic binding protein-like II"/>
    <property type="match status" value="2"/>
</dbReference>
<gene>
    <name evidence="4" type="ORF">A4R35_21935</name>
</gene>
<evidence type="ECO:0008006" key="6">
    <source>
        <dbReference type="Google" id="ProtNLM"/>
    </source>
</evidence>
<accession>A0A328VL70</accession>
<keyword evidence="2" id="KW-0813">Transport</keyword>
<dbReference type="PANTHER" id="PTHR43649:SF34">
    <property type="entry name" value="ABC TRANSPORTER PERIPLASMIC-BINDING PROTEIN YCJN-RELATED"/>
    <property type="match status" value="1"/>
</dbReference>
<dbReference type="PANTHER" id="PTHR43649">
    <property type="entry name" value="ARABINOSE-BINDING PROTEIN-RELATED"/>
    <property type="match status" value="1"/>
</dbReference>
<comment type="similarity">
    <text evidence="1">Belongs to the bacterial solute-binding protein 1 family.</text>
</comment>
<sequence length="441" mass="48541">MGTCVSQVALCSPTSVVGSSSPTQIFWYAEPDPKGIFKTLVDTFNALGFGVQVTLAAQGSSTDDYHQWLRQQLKAGRETPQVFSLDIIYTAEFAEQHWLVSLDELLCQSDSEQYLQTALTAASYPTSEGRLWALPLHSDVGLLFCRSDIPYAAGESLPPSSWRQLSAMAREAQAKHSVTAVLPGWGYLWQNAPYEGLLCNALEVFSGYGAQLVAEDDGQQDKRPAYRVVVERYRDQLEQALGEMVSWVQGPGAITPLQALESTGDIQGLDEPLTIAHFNQGIAAFMRNWPYAYNQLDVRGLGSQVHAHQVAVYPLPGATRPCIGGWQVAINAHAPPRERAAALTFARWLLCDSAQKALAGSQNYLPVLKAIYDDPELQANLPFYSGLREMIEERGQLRPRLTQYAQFSRAVQAAVYSALRGEHSPVEAITLLERELHAVLG</sequence>
<dbReference type="Pfam" id="PF13416">
    <property type="entry name" value="SBP_bac_8"/>
    <property type="match status" value="1"/>
</dbReference>
<evidence type="ECO:0000313" key="5">
    <source>
        <dbReference type="Proteomes" id="UP000248706"/>
    </source>
</evidence>
<dbReference type="AlphaFoldDB" id="A0A328VL70"/>
<proteinExistence type="inferred from homology"/>
<dbReference type="SUPFAM" id="SSF53850">
    <property type="entry name" value="Periplasmic binding protein-like II"/>
    <property type="match status" value="1"/>
</dbReference>
<reference evidence="4 5" key="1">
    <citation type="submission" date="2016-08" db="EMBL/GenBank/DDBJ databases">
        <title>Analysis of Carbohydrate Active Enzymes in Thermogemmatispora T81 Reveals Carbohydrate Degradation Ability.</title>
        <authorList>
            <person name="Tomazini A."/>
            <person name="Lal S."/>
            <person name="Stott M."/>
            <person name="Henrissat B."/>
            <person name="Polikarpov I."/>
            <person name="Sparling R."/>
            <person name="Levin D.B."/>
        </authorList>
    </citation>
    <scope>NUCLEOTIDE SEQUENCE [LARGE SCALE GENOMIC DNA]</scope>
    <source>
        <strain evidence="4 5">T81</strain>
    </source>
</reference>
<protein>
    <recommendedName>
        <fullName evidence="6">ABC transporter substrate-binding protein</fullName>
    </recommendedName>
</protein>
<evidence type="ECO:0000256" key="1">
    <source>
        <dbReference type="ARBA" id="ARBA00008520"/>
    </source>
</evidence>
<dbReference type="InterPro" id="IPR050490">
    <property type="entry name" value="Bact_solute-bd_prot1"/>
</dbReference>
<evidence type="ECO:0000313" key="4">
    <source>
        <dbReference type="EMBL" id="RAQ98217.1"/>
    </source>
</evidence>
<dbReference type="EMBL" id="MCIF01000002">
    <property type="protein sequence ID" value="RAQ98217.1"/>
    <property type="molecule type" value="Genomic_DNA"/>
</dbReference>
<evidence type="ECO:0000256" key="3">
    <source>
        <dbReference type="ARBA" id="ARBA00022729"/>
    </source>
</evidence>